<comment type="caution">
    <text evidence="3">The sequence shown here is derived from an EMBL/GenBank/DDBJ whole genome shotgun (WGS) entry which is preliminary data.</text>
</comment>
<feature type="domain" description="LXG" evidence="2">
    <location>
        <begin position="1"/>
        <end position="217"/>
    </location>
</feature>
<dbReference type="InterPro" id="IPR051768">
    <property type="entry name" value="Bact_secretion_toxin"/>
</dbReference>
<accession>A0A2C4ZPJ0</accession>
<dbReference type="PANTHER" id="PTHR34976:SF1">
    <property type="entry name" value="TOXIN BC_0920"/>
    <property type="match status" value="1"/>
</dbReference>
<comment type="similarity">
    <text evidence="1">In the N-terminal section; belongs to the LXG family.</text>
</comment>
<evidence type="ECO:0000256" key="1">
    <source>
        <dbReference type="ARBA" id="ARBA00034117"/>
    </source>
</evidence>
<dbReference type="InterPro" id="IPR029501">
    <property type="entry name" value="EndoU_bac"/>
</dbReference>
<dbReference type="Pfam" id="PF14436">
    <property type="entry name" value="EndoU_bacteria"/>
    <property type="match status" value="1"/>
</dbReference>
<dbReference type="PROSITE" id="PS51756">
    <property type="entry name" value="LXG"/>
    <property type="match status" value="1"/>
</dbReference>
<gene>
    <name evidence="3" type="ORF">COM27_25255</name>
</gene>
<dbReference type="InterPro" id="IPR006829">
    <property type="entry name" value="LXG_dom"/>
</dbReference>
<evidence type="ECO:0000313" key="3">
    <source>
        <dbReference type="EMBL" id="PGD30303.1"/>
    </source>
</evidence>
<name>A0A2C4ZPJ0_9BACI</name>
<dbReference type="PANTHER" id="PTHR34976">
    <property type="entry name" value="RIBONUCLEASE YQCG-RELATED"/>
    <property type="match status" value="1"/>
</dbReference>
<proteinExistence type="inferred from homology"/>
<protein>
    <recommendedName>
        <fullName evidence="2">LXG domain-containing protein</fullName>
    </recommendedName>
</protein>
<evidence type="ECO:0000313" key="4">
    <source>
        <dbReference type="Proteomes" id="UP000223472"/>
    </source>
</evidence>
<reference evidence="3 4" key="1">
    <citation type="submission" date="2017-09" db="EMBL/GenBank/DDBJ databases">
        <title>Large-scale bioinformatics analysis of Bacillus genomes uncovers conserved roles of natural products in bacterial physiology.</title>
        <authorList>
            <consortium name="Agbiome Team Llc"/>
            <person name="Bleich R.M."/>
            <person name="Grubbs K.J."/>
            <person name="Santa Maria K.C."/>
            <person name="Allen S.E."/>
            <person name="Farag S."/>
            <person name="Shank E.A."/>
            <person name="Bowers A."/>
        </authorList>
    </citation>
    <scope>NUCLEOTIDE SEQUENCE [LARGE SCALE GENOMIC DNA]</scope>
    <source>
        <strain evidence="3 4">AFS065610</strain>
    </source>
</reference>
<dbReference type="EMBL" id="NVIY01000046">
    <property type="protein sequence ID" value="PGD30303.1"/>
    <property type="molecule type" value="Genomic_DNA"/>
</dbReference>
<evidence type="ECO:0000259" key="2">
    <source>
        <dbReference type="PROSITE" id="PS51756"/>
    </source>
</evidence>
<sequence length="589" mass="64991">MSLNMYLGEVQNQTQSMNAVCTATIQGMEQVIQSIDAFATDTVLQGRTYSSAKIFFVQTFRPLAQGIIYLCEELIRQNDAFPRDFQSQVASTDVIEQEVREQIQEINQMIASIEMIDEATPMPGIDAIVAVLVEMRKKLEEKLEHLYEFNYTSSNNYSTALQLVASIATGLAEVQSGKGFSPVSGTFSTQGLNMEWITSIQSITEDRDRQTDNFLNSSSIEEGAMCGPLNSEKKDESLLDKFKHDVEYSYKEYSKMIYAADHKFVSTIEKAGLGVPYHLKKGIEDALGDELLGIVNVALHPINTINDTIEALSNPARTFNTIKQTISDSWNTNVVNGDGNSQAELYGNVMGHGMFAFAGTKGVDKVAKSAALKTGAKVAEISQTSKKGLQDAASLFNGNRNGFAIAGEGGLRFDTPDFRQFEEKLSIHQFAKGEFGSSGNKSSDKIHQSVIKKKQWLESLQNTENFKQGTKENGINHIFNGEILKNGNANGFHYEGTPNSNSKIVGNLDPSNEFGVYQAKVEIDGVLKGPKSTFFPGDWTPQQVIDAVNEAFNNKVNIKNNRYLGKTSDGMTIEMILRNNKVISAYPVY</sequence>
<organism evidence="3 4">
    <name type="scientific">Bacillus wiedmannii</name>
    <dbReference type="NCBI Taxonomy" id="1890302"/>
    <lineage>
        <taxon>Bacteria</taxon>
        <taxon>Bacillati</taxon>
        <taxon>Bacillota</taxon>
        <taxon>Bacilli</taxon>
        <taxon>Bacillales</taxon>
        <taxon>Bacillaceae</taxon>
        <taxon>Bacillus</taxon>
        <taxon>Bacillus cereus group</taxon>
    </lineage>
</organism>
<dbReference type="Proteomes" id="UP000223472">
    <property type="component" value="Unassembled WGS sequence"/>
</dbReference>
<dbReference type="GO" id="GO:0004519">
    <property type="term" value="F:endonuclease activity"/>
    <property type="evidence" value="ECO:0007669"/>
    <property type="project" value="InterPro"/>
</dbReference>
<dbReference type="Pfam" id="PF04740">
    <property type="entry name" value="LXG"/>
    <property type="match status" value="1"/>
</dbReference>
<dbReference type="RefSeq" id="WP_098654389.1">
    <property type="nucleotide sequence ID" value="NZ_JARPPR010000017.1"/>
</dbReference>
<dbReference type="AlphaFoldDB" id="A0A2C4ZPJ0"/>